<evidence type="ECO:0000313" key="2">
    <source>
        <dbReference type="Proteomes" id="UP000265520"/>
    </source>
</evidence>
<accession>A0A392NUI8</accession>
<dbReference type="GO" id="GO:0016301">
    <property type="term" value="F:kinase activity"/>
    <property type="evidence" value="ECO:0007669"/>
    <property type="project" value="UniProtKB-KW"/>
</dbReference>
<reference evidence="1 2" key="1">
    <citation type="journal article" date="2018" name="Front. Plant Sci.">
        <title>Red Clover (Trifolium pratense) and Zigzag Clover (T. medium) - A Picture of Genomic Similarities and Differences.</title>
        <authorList>
            <person name="Dluhosova J."/>
            <person name="Istvanek J."/>
            <person name="Nedelnik J."/>
            <person name="Repkova J."/>
        </authorList>
    </citation>
    <scope>NUCLEOTIDE SEQUENCE [LARGE SCALE GENOMIC DNA]</scope>
    <source>
        <strain evidence="2">cv. 10/8</strain>
        <tissue evidence="1">Leaf</tissue>
    </source>
</reference>
<organism evidence="1 2">
    <name type="scientific">Trifolium medium</name>
    <dbReference type="NCBI Taxonomy" id="97028"/>
    <lineage>
        <taxon>Eukaryota</taxon>
        <taxon>Viridiplantae</taxon>
        <taxon>Streptophyta</taxon>
        <taxon>Embryophyta</taxon>
        <taxon>Tracheophyta</taxon>
        <taxon>Spermatophyta</taxon>
        <taxon>Magnoliopsida</taxon>
        <taxon>eudicotyledons</taxon>
        <taxon>Gunneridae</taxon>
        <taxon>Pentapetalae</taxon>
        <taxon>rosids</taxon>
        <taxon>fabids</taxon>
        <taxon>Fabales</taxon>
        <taxon>Fabaceae</taxon>
        <taxon>Papilionoideae</taxon>
        <taxon>50 kb inversion clade</taxon>
        <taxon>NPAAA clade</taxon>
        <taxon>Hologalegina</taxon>
        <taxon>IRL clade</taxon>
        <taxon>Trifolieae</taxon>
        <taxon>Trifolium</taxon>
    </lineage>
</organism>
<feature type="non-terminal residue" evidence="1">
    <location>
        <position position="1"/>
    </location>
</feature>
<protein>
    <submittedName>
        <fullName evidence="1">Wall associated kinase-like protein</fullName>
    </submittedName>
</protein>
<comment type="caution">
    <text evidence="1">The sequence shown here is derived from an EMBL/GenBank/DDBJ whole genome shotgun (WGS) entry which is preliminary data.</text>
</comment>
<keyword evidence="1" id="KW-0418">Kinase</keyword>
<keyword evidence="2" id="KW-1185">Reference proteome</keyword>
<sequence>PLYDLYYQPYDYADNASQSAFTDCTNVQLPIKDFANGDDPFAFATANIPIQVKRNVHIVTTTKEGGANLTATEVTVSKKKGLSWNVKLGIVESQNLVELP</sequence>
<dbReference type="EMBL" id="LXQA010052320">
    <property type="protein sequence ID" value="MCI03488.1"/>
    <property type="molecule type" value="Genomic_DNA"/>
</dbReference>
<keyword evidence="1" id="KW-0808">Transferase</keyword>
<dbReference type="AlphaFoldDB" id="A0A392NUI8"/>
<evidence type="ECO:0000313" key="1">
    <source>
        <dbReference type="EMBL" id="MCI03488.1"/>
    </source>
</evidence>
<name>A0A392NUI8_9FABA</name>
<dbReference type="Proteomes" id="UP000265520">
    <property type="component" value="Unassembled WGS sequence"/>
</dbReference>
<proteinExistence type="predicted"/>